<dbReference type="Pfam" id="PF00023">
    <property type="entry name" value="Ank"/>
    <property type="match status" value="1"/>
</dbReference>
<dbReference type="SMART" id="SM00248">
    <property type="entry name" value="ANK"/>
    <property type="match status" value="3"/>
</dbReference>
<protein>
    <submittedName>
        <fullName evidence="4">Uncharacterized protein</fullName>
    </submittedName>
</protein>
<evidence type="ECO:0000313" key="4">
    <source>
        <dbReference type="EMBL" id="JAT00053.1"/>
    </source>
</evidence>
<dbReference type="AlphaFoldDB" id="A0A1B6JLS5"/>
<dbReference type="PRINTS" id="PR01415">
    <property type="entry name" value="ANKYRIN"/>
</dbReference>
<dbReference type="Pfam" id="PF12796">
    <property type="entry name" value="Ank_2"/>
    <property type="match status" value="1"/>
</dbReference>
<keyword evidence="1" id="KW-0677">Repeat</keyword>
<feature type="repeat" description="ANK" evidence="3">
    <location>
        <begin position="76"/>
        <end position="108"/>
    </location>
</feature>
<sequence length="175" mass="19206">MPTPATPTDAMSWFMVCGRGDILKEDLEEMLAQDKDIDETDDEGLSGMMWAAFYGQIHTVQIFLECGVEVDRQGIWGETALMLAATEGHLEIVRMLIQAGANVNHEDHAHATPLMCAVYNDHPHTVHELLVNGADVTVLNAGNGTAHSIAVKMKSFKAKTVLEKYILSLIEKSIT</sequence>
<dbReference type="SUPFAM" id="SSF48403">
    <property type="entry name" value="Ankyrin repeat"/>
    <property type="match status" value="1"/>
</dbReference>
<name>A0A1B6JLS5_9HEMI</name>
<accession>A0A1B6JLS5</accession>
<keyword evidence="2 3" id="KW-0040">ANK repeat</keyword>
<proteinExistence type="predicted"/>
<organism evidence="4">
    <name type="scientific">Homalodisca liturata</name>
    <dbReference type="NCBI Taxonomy" id="320908"/>
    <lineage>
        <taxon>Eukaryota</taxon>
        <taxon>Metazoa</taxon>
        <taxon>Ecdysozoa</taxon>
        <taxon>Arthropoda</taxon>
        <taxon>Hexapoda</taxon>
        <taxon>Insecta</taxon>
        <taxon>Pterygota</taxon>
        <taxon>Neoptera</taxon>
        <taxon>Paraneoptera</taxon>
        <taxon>Hemiptera</taxon>
        <taxon>Auchenorrhyncha</taxon>
        <taxon>Membracoidea</taxon>
        <taxon>Cicadellidae</taxon>
        <taxon>Cicadellinae</taxon>
        <taxon>Proconiini</taxon>
        <taxon>Homalodisca</taxon>
    </lineage>
</organism>
<evidence type="ECO:0000256" key="2">
    <source>
        <dbReference type="ARBA" id="ARBA00023043"/>
    </source>
</evidence>
<evidence type="ECO:0000256" key="3">
    <source>
        <dbReference type="PROSITE-ProRule" id="PRU00023"/>
    </source>
</evidence>
<dbReference type="EMBL" id="GECU01007654">
    <property type="protein sequence ID" value="JAT00053.1"/>
    <property type="molecule type" value="Transcribed_RNA"/>
</dbReference>
<dbReference type="PROSITE" id="PS50088">
    <property type="entry name" value="ANK_REPEAT"/>
    <property type="match status" value="2"/>
</dbReference>
<evidence type="ECO:0000256" key="1">
    <source>
        <dbReference type="ARBA" id="ARBA00022737"/>
    </source>
</evidence>
<dbReference type="Gene3D" id="1.25.40.20">
    <property type="entry name" value="Ankyrin repeat-containing domain"/>
    <property type="match status" value="1"/>
</dbReference>
<dbReference type="InterPro" id="IPR002110">
    <property type="entry name" value="Ankyrin_rpt"/>
</dbReference>
<dbReference type="PROSITE" id="PS50297">
    <property type="entry name" value="ANK_REP_REGION"/>
    <property type="match status" value="1"/>
</dbReference>
<feature type="repeat" description="ANK" evidence="3">
    <location>
        <begin position="109"/>
        <end position="141"/>
    </location>
</feature>
<dbReference type="InterPro" id="IPR036770">
    <property type="entry name" value="Ankyrin_rpt-contain_sf"/>
</dbReference>
<reference evidence="4" key="1">
    <citation type="submission" date="2015-11" db="EMBL/GenBank/DDBJ databases">
        <title>De novo transcriptome assembly of four potential Pierce s Disease insect vectors from Arizona vineyards.</title>
        <authorList>
            <person name="Tassone E.E."/>
        </authorList>
    </citation>
    <scope>NUCLEOTIDE SEQUENCE</scope>
</reference>
<dbReference type="PANTHER" id="PTHR24171">
    <property type="entry name" value="ANKYRIN REPEAT DOMAIN-CONTAINING PROTEIN 39-RELATED"/>
    <property type="match status" value="1"/>
</dbReference>
<gene>
    <name evidence="4" type="ORF">g.22083</name>
</gene>